<sequence length="470" mass="53276">MDDKIDDDDFQKVYEYAQEDQTAKSARTWKHVLFQFAYFLVIACIAYFGSAAYPLYDGAALAFWNFTHAISGLFAGTLSFVAWPVIFQWGPLLTSLFEGNAMPEDVEKRDVSETSLVIPCYESAEMLERVTLPAALKMFPPEAIFVVASGNSETPLDATEEVCKKFGVEHVWLHHHERGAGSRQRNAGAAGAGSGVQARWADEGFRGKVWQRDFPPRSDMSLEEGTDLFLDIINGHPGFDTSEDWYLGHTARCAGYRILMTSRVFVEIEAPPYLLMGNGAGRGGFGEMAVVKQRFYRWNFFFLRRVFTNMFYIFFSWRLGFAEVGTKIWVLNDTTDYLLMIAAPLVLPCVLATSPALFFAATGVLLFFTITGIPLFNVLHLRRKNQMAEWKIISIREPFNLPSSSQQLDNDGNNDHHYGGGNGKVGKPLIRKFEGDRWISDWRTDNVFRERAFEGWRDMNFITEMVTISS</sequence>
<proteinExistence type="predicted"/>
<keyword evidence="3" id="KW-1185">Reference proteome</keyword>
<dbReference type="EMBL" id="JAKWBI020000024">
    <property type="protein sequence ID" value="KAJ2905809.1"/>
    <property type="molecule type" value="Genomic_DNA"/>
</dbReference>
<evidence type="ECO:0000313" key="3">
    <source>
        <dbReference type="Proteomes" id="UP001201980"/>
    </source>
</evidence>
<keyword evidence="1" id="KW-0472">Membrane</keyword>
<evidence type="ECO:0000256" key="1">
    <source>
        <dbReference type="SAM" id="Phobius"/>
    </source>
</evidence>
<reference evidence="2" key="1">
    <citation type="submission" date="2022-07" db="EMBL/GenBank/DDBJ databases">
        <title>Draft genome sequence of Zalerion maritima ATCC 34329, a (micro)plastics degrading marine fungus.</title>
        <authorList>
            <person name="Paco A."/>
            <person name="Goncalves M.F.M."/>
            <person name="Rocha-Santos T.A.P."/>
            <person name="Alves A."/>
        </authorList>
    </citation>
    <scope>NUCLEOTIDE SEQUENCE</scope>
    <source>
        <strain evidence="2">ATCC 34329</strain>
    </source>
</reference>
<dbReference type="Proteomes" id="UP001201980">
    <property type="component" value="Unassembled WGS sequence"/>
</dbReference>
<comment type="caution">
    <text evidence="2">The sequence shown here is derived from an EMBL/GenBank/DDBJ whole genome shotgun (WGS) entry which is preliminary data.</text>
</comment>
<dbReference type="InterPro" id="IPR029044">
    <property type="entry name" value="Nucleotide-diphossugar_trans"/>
</dbReference>
<evidence type="ECO:0000313" key="2">
    <source>
        <dbReference type="EMBL" id="KAJ2905809.1"/>
    </source>
</evidence>
<keyword evidence="1" id="KW-0812">Transmembrane</keyword>
<feature type="transmembrane region" description="Helical" evidence="1">
    <location>
        <begin position="62"/>
        <end position="86"/>
    </location>
</feature>
<feature type="transmembrane region" description="Helical" evidence="1">
    <location>
        <begin position="32"/>
        <end position="56"/>
    </location>
</feature>
<feature type="transmembrane region" description="Helical" evidence="1">
    <location>
        <begin position="356"/>
        <end position="379"/>
    </location>
</feature>
<organism evidence="2 3">
    <name type="scientific">Zalerion maritima</name>
    <dbReference type="NCBI Taxonomy" id="339359"/>
    <lineage>
        <taxon>Eukaryota</taxon>
        <taxon>Fungi</taxon>
        <taxon>Dikarya</taxon>
        <taxon>Ascomycota</taxon>
        <taxon>Pezizomycotina</taxon>
        <taxon>Sordariomycetes</taxon>
        <taxon>Lulworthiomycetidae</taxon>
        <taxon>Lulworthiales</taxon>
        <taxon>Lulworthiaceae</taxon>
        <taxon>Zalerion</taxon>
    </lineage>
</organism>
<gene>
    <name evidence="2" type="ORF">MKZ38_004270</name>
</gene>
<protein>
    <submittedName>
        <fullName evidence="2">Uncharacterized protein</fullName>
    </submittedName>
</protein>
<keyword evidence="1" id="KW-1133">Transmembrane helix</keyword>
<dbReference type="SUPFAM" id="SSF53448">
    <property type="entry name" value="Nucleotide-diphospho-sugar transferases"/>
    <property type="match status" value="1"/>
</dbReference>
<accession>A0AAD5WUH6</accession>
<dbReference type="AlphaFoldDB" id="A0AAD5WUH6"/>
<feature type="transmembrane region" description="Helical" evidence="1">
    <location>
        <begin position="302"/>
        <end position="321"/>
    </location>
</feature>
<name>A0AAD5WUH6_9PEZI</name>